<dbReference type="AlphaFoldDB" id="A0A7W7PIB1"/>
<dbReference type="GO" id="GO:0003700">
    <property type="term" value="F:DNA-binding transcription factor activity"/>
    <property type="evidence" value="ECO:0007669"/>
    <property type="project" value="TreeGrafter"/>
</dbReference>
<feature type="domain" description="HTH tetR-type" evidence="5">
    <location>
        <begin position="33"/>
        <end position="93"/>
    </location>
</feature>
<proteinExistence type="predicted"/>
<dbReference type="SUPFAM" id="SSF48498">
    <property type="entry name" value="Tetracyclin repressor-like, C-terminal domain"/>
    <property type="match status" value="1"/>
</dbReference>
<dbReference type="InterPro" id="IPR001647">
    <property type="entry name" value="HTH_TetR"/>
</dbReference>
<dbReference type="InterPro" id="IPR004111">
    <property type="entry name" value="Repressor_TetR_C"/>
</dbReference>
<evidence type="ECO:0000256" key="3">
    <source>
        <dbReference type="ARBA" id="ARBA00023163"/>
    </source>
</evidence>
<dbReference type="Proteomes" id="UP000556436">
    <property type="component" value="Unassembled WGS sequence"/>
</dbReference>
<dbReference type="InterPro" id="IPR050109">
    <property type="entry name" value="HTH-type_TetR-like_transc_reg"/>
</dbReference>
<dbReference type="RefSeq" id="WP_184738196.1">
    <property type="nucleotide sequence ID" value="NZ_CP147867.1"/>
</dbReference>
<dbReference type="SUPFAM" id="SSF46689">
    <property type="entry name" value="Homeodomain-like"/>
    <property type="match status" value="1"/>
</dbReference>
<evidence type="ECO:0000256" key="4">
    <source>
        <dbReference type="PROSITE-ProRule" id="PRU00335"/>
    </source>
</evidence>
<evidence type="ECO:0000313" key="6">
    <source>
        <dbReference type="EMBL" id="MBB4889610.1"/>
    </source>
</evidence>
<keyword evidence="1" id="KW-0805">Transcription regulation</keyword>
<dbReference type="GO" id="GO:0045892">
    <property type="term" value="P:negative regulation of DNA-templated transcription"/>
    <property type="evidence" value="ECO:0007669"/>
    <property type="project" value="InterPro"/>
</dbReference>
<keyword evidence="2 4" id="KW-0238">DNA-binding</keyword>
<evidence type="ECO:0000313" key="7">
    <source>
        <dbReference type="Proteomes" id="UP000556436"/>
    </source>
</evidence>
<keyword evidence="3" id="KW-0804">Transcription</keyword>
<dbReference type="PROSITE" id="PS50977">
    <property type="entry name" value="HTH_TETR_2"/>
    <property type="match status" value="1"/>
</dbReference>
<reference evidence="6 7" key="1">
    <citation type="submission" date="2020-08" db="EMBL/GenBank/DDBJ databases">
        <title>Genomic Encyclopedia of Type Strains, Phase III (KMG-III): the genomes of soil and plant-associated and newly described type strains.</title>
        <authorList>
            <person name="Whitman W."/>
        </authorList>
    </citation>
    <scope>NUCLEOTIDE SEQUENCE [LARGE SCALE GENOMIC DNA]</scope>
    <source>
        <strain evidence="6 7">CECT 3265</strain>
    </source>
</reference>
<evidence type="ECO:0000256" key="2">
    <source>
        <dbReference type="ARBA" id="ARBA00023125"/>
    </source>
</evidence>
<name>A0A7W7PIB1_STRNE</name>
<dbReference type="PANTHER" id="PTHR30055">
    <property type="entry name" value="HTH-TYPE TRANSCRIPTIONAL REGULATOR RUTR"/>
    <property type="match status" value="1"/>
</dbReference>
<gene>
    <name evidence="6" type="ORF">FHS38_005686</name>
</gene>
<evidence type="ECO:0000256" key="1">
    <source>
        <dbReference type="ARBA" id="ARBA00023015"/>
    </source>
</evidence>
<protein>
    <submittedName>
        <fullName evidence="6">AcrR family transcriptional regulator</fullName>
    </submittedName>
</protein>
<dbReference type="InterPro" id="IPR009057">
    <property type="entry name" value="Homeodomain-like_sf"/>
</dbReference>
<evidence type="ECO:0000259" key="5">
    <source>
        <dbReference type="PROSITE" id="PS50977"/>
    </source>
</evidence>
<accession>A0A7W7PIB1</accession>
<dbReference type="Gene3D" id="1.10.357.10">
    <property type="entry name" value="Tetracycline Repressor, domain 2"/>
    <property type="match status" value="1"/>
</dbReference>
<feature type="DNA-binding region" description="H-T-H motif" evidence="4">
    <location>
        <begin position="56"/>
        <end position="75"/>
    </location>
</feature>
<dbReference type="PANTHER" id="PTHR30055:SF151">
    <property type="entry name" value="TRANSCRIPTIONAL REGULATORY PROTEIN"/>
    <property type="match status" value="1"/>
</dbReference>
<keyword evidence="7" id="KW-1185">Reference proteome</keyword>
<organism evidence="6 7">
    <name type="scientific">Streptomyces netropsis</name>
    <name type="common">Streptoverticillium netropsis</name>
    <dbReference type="NCBI Taxonomy" id="55404"/>
    <lineage>
        <taxon>Bacteria</taxon>
        <taxon>Bacillati</taxon>
        <taxon>Actinomycetota</taxon>
        <taxon>Actinomycetes</taxon>
        <taxon>Kitasatosporales</taxon>
        <taxon>Streptomycetaceae</taxon>
        <taxon>Streptomyces</taxon>
    </lineage>
</organism>
<dbReference type="Gene3D" id="1.10.10.60">
    <property type="entry name" value="Homeodomain-like"/>
    <property type="match status" value="1"/>
</dbReference>
<dbReference type="Pfam" id="PF02909">
    <property type="entry name" value="TetR_C_1"/>
    <property type="match status" value="1"/>
</dbReference>
<dbReference type="EMBL" id="JACHJG010000014">
    <property type="protein sequence ID" value="MBB4889610.1"/>
    <property type="molecule type" value="Genomic_DNA"/>
</dbReference>
<dbReference type="GO" id="GO:0000976">
    <property type="term" value="F:transcription cis-regulatory region binding"/>
    <property type="evidence" value="ECO:0007669"/>
    <property type="project" value="TreeGrafter"/>
</dbReference>
<sequence length="249" mass="27334">MTDRKKGEEGEEEAPVSLWERLERPSPTPRAAALTPHRIATVAVGIADAEGLDAVTMRRLATALGVAPMAAYRYVSGKDDVLALMVDLVYGELAVPTAIDWRESMRVLALNTRTLLLEHPWLARLPAPQAVLALTPNRIAVAERALTVLDGLGLDADTMMSVLQAVTAYTYGSTHSEIAMRQLMEGQGWSSGDEVRTALAPQMAWLMKTGRYPAFQSYALQAHRKDDARWRFETGLDYVLDGIAARMRG</sequence>
<dbReference type="InterPro" id="IPR036271">
    <property type="entry name" value="Tet_transcr_reg_TetR-rel_C_sf"/>
</dbReference>
<comment type="caution">
    <text evidence="6">The sequence shown here is derived from an EMBL/GenBank/DDBJ whole genome shotgun (WGS) entry which is preliminary data.</text>
</comment>
<dbReference type="Pfam" id="PF00440">
    <property type="entry name" value="TetR_N"/>
    <property type="match status" value="1"/>
</dbReference>